<dbReference type="EMBL" id="LZKG01000138">
    <property type="protein sequence ID" value="OBI26310.1"/>
    <property type="molecule type" value="Genomic_DNA"/>
</dbReference>
<dbReference type="AlphaFoldDB" id="A0A1A2NWB8"/>
<evidence type="ECO:0000313" key="3">
    <source>
        <dbReference type="Proteomes" id="UP000093943"/>
    </source>
</evidence>
<accession>A0A1A2NWB8</accession>
<organism evidence="2 3">
    <name type="scientific">Mycolicibacter sinensis (strain JDM601)</name>
    <name type="common">Mycobacterium sinense</name>
    <dbReference type="NCBI Taxonomy" id="875328"/>
    <lineage>
        <taxon>Bacteria</taxon>
        <taxon>Bacillati</taxon>
        <taxon>Actinomycetota</taxon>
        <taxon>Actinomycetes</taxon>
        <taxon>Mycobacteriales</taxon>
        <taxon>Mycobacteriaceae</taxon>
        <taxon>Mycolicibacter</taxon>
    </lineage>
</organism>
<sequence length="196" mass="21246">MNAPVRRPPRGLTALWAAPILVAAALLWQHLPDSTQVYAPFDVYGRFGAPASGRALTVTVDDVRLAPRAQGSARWALPPPVTPAGRWLVVRATVSATRQTVLANAQLRVGPNTYRPSDRFPGYAMGDRVDPGISQHGSWVFDVPPGLFDPPGPDPFELLVWPGLDERLDDRLVITLRGHLQSESDTVTVFAPEVSG</sequence>
<keyword evidence="1" id="KW-1133">Transmembrane helix</keyword>
<dbReference type="Proteomes" id="UP000093943">
    <property type="component" value="Unassembled WGS sequence"/>
</dbReference>
<name>A0A1A2NWB8_MYCSD</name>
<evidence type="ECO:0000256" key="1">
    <source>
        <dbReference type="SAM" id="Phobius"/>
    </source>
</evidence>
<reference evidence="3" key="1">
    <citation type="submission" date="2016-06" db="EMBL/GenBank/DDBJ databases">
        <authorList>
            <person name="Sutton G."/>
            <person name="Brinkac L."/>
            <person name="Sanka R."/>
            <person name="Adams M."/>
            <person name="Lau E."/>
            <person name="Sam S."/>
            <person name="Sreng N."/>
            <person name="Him V."/>
            <person name="Kerleguer A."/>
            <person name="Cheng S."/>
        </authorList>
    </citation>
    <scope>NUCLEOTIDE SEQUENCE [LARGE SCALE GENOMIC DNA]</scope>
    <source>
        <strain evidence="3">E1876</strain>
    </source>
</reference>
<comment type="caution">
    <text evidence="2">The sequence shown here is derived from an EMBL/GenBank/DDBJ whole genome shotgun (WGS) entry which is preliminary data.</text>
</comment>
<proteinExistence type="predicted"/>
<keyword evidence="1" id="KW-0812">Transmembrane</keyword>
<evidence type="ECO:0000313" key="2">
    <source>
        <dbReference type="EMBL" id="OBI26310.1"/>
    </source>
</evidence>
<keyword evidence="1" id="KW-0472">Membrane</keyword>
<feature type="transmembrane region" description="Helical" evidence="1">
    <location>
        <begin position="12"/>
        <end position="31"/>
    </location>
</feature>
<gene>
    <name evidence="2" type="ORF">A5710_07180</name>
</gene>
<protein>
    <submittedName>
        <fullName evidence="2">Uncharacterized protein</fullName>
    </submittedName>
</protein>